<dbReference type="Proteomes" id="UP001212152">
    <property type="component" value="Unassembled WGS sequence"/>
</dbReference>
<organism evidence="2 3">
    <name type="scientific">Geranomyces variabilis</name>
    <dbReference type="NCBI Taxonomy" id="109894"/>
    <lineage>
        <taxon>Eukaryota</taxon>
        <taxon>Fungi</taxon>
        <taxon>Fungi incertae sedis</taxon>
        <taxon>Chytridiomycota</taxon>
        <taxon>Chytridiomycota incertae sedis</taxon>
        <taxon>Chytridiomycetes</taxon>
        <taxon>Spizellomycetales</taxon>
        <taxon>Powellomycetaceae</taxon>
        <taxon>Geranomyces</taxon>
    </lineage>
</organism>
<evidence type="ECO:0000313" key="3">
    <source>
        <dbReference type="Proteomes" id="UP001212152"/>
    </source>
</evidence>
<reference evidence="2" key="1">
    <citation type="submission" date="2020-05" db="EMBL/GenBank/DDBJ databases">
        <title>Phylogenomic resolution of chytrid fungi.</title>
        <authorList>
            <person name="Stajich J.E."/>
            <person name="Amses K."/>
            <person name="Simmons R."/>
            <person name="Seto K."/>
            <person name="Myers J."/>
            <person name="Bonds A."/>
            <person name="Quandt C.A."/>
            <person name="Barry K."/>
            <person name="Liu P."/>
            <person name="Grigoriev I."/>
            <person name="Longcore J.E."/>
            <person name="James T.Y."/>
        </authorList>
    </citation>
    <scope>NUCLEOTIDE SEQUENCE</scope>
    <source>
        <strain evidence="2">JEL0379</strain>
    </source>
</reference>
<comment type="caution">
    <text evidence="2">The sequence shown here is derived from an EMBL/GenBank/DDBJ whole genome shotgun (WGS) entry which is preliminary data.</text>
</comment>
<proteinExistence type="predicted"/>
<keyword evidence="3" id="KW-1185">Reference proteome</keyword>
<dbReference type="AlphaFoldDB" id="A0AAD5TH72"/>
<sequence>MDMGLHIIGFRITVPSDWTARRADGEHYVLRPQLERRWAAVDASLWRGTDFWMMDQDMVDSMGEPEVLHKFCDQRAVRAAEEAAATGSGTKSENGEPVRGLFVAAPPPPPYTPSWTQADDIDSDDPIGSLLQLGMQPGAEPVVASLAEA</sequence>
<accession>A0AAD5TH72</accession>
<dbReference type="EMBL" id="JADGJQ010000041">
    <property type="protein sequence ID" value="KAJ3176402.1"/>
    <property type="molecule type" value="Genomic_DNA"/>
</dbReference>
<protein>
    <submittedName>
        <fullName evidence="2">Uncharacterized protein</fullName>
    </submittedName>
</protein>
<evidence type="ECO:0000313" key="2">
    <source>
        <dbReference type="EMBL" id="KAJ3176402.1"/>
    </source>
</evidence>
<evidence type="ECO:0000256" key="1">
    <source>
        <dbReference type="SAM" id="MobiDB-lite"/>
    </source>
</evidence>
<feature type="region of interest" description="Disordered" evidence="1">
    <location>
        <begin position="80"/>
        <end position="134"/>
    </location>
</feature>
<gene>
    <name evidence="2" type="ORF">HDU87_005271</name>
</gene>
<name>A0AAD5TH72_9FUNG</name>